<protein>
    <submittedName>
        <fullName evidence="1">Uncharacterized protein</fullName>
    </submittedName>
</protein>
<sequence length="80" mass="8745">MSPREPITPSDPTTRDYTDTQLTDLITQLHQRGQALGLLWGSARTNGTVNGHTLINFGNAPVSTLLNLLTLIEEASPWES</sequence>
<proteinExistence type="predicted"/>
<gene>
    <name evidence="1" type="ORF">FHX73_112559</name>
</gene>
<dbReference type="AlphaFoldDB" id="A0A561UHA2"/>
<accession>A0A561UHA2</accession>
<keyword evidence="2" id="KW-1185">Reference proteome</keyword>
<evidence type="ECO:0000313" key="1">
    <source>
        <dbReference type="EMBL" id="TWF98737.1"/>
    </source>
</evidence>
<name>A0A561UHA2_9ACTN</name>
<dbReference type="RefSeq" id="WP_145905119.1">
    <property type="nucleotide sequence ID" value="NZ_BAAAMZ010000012.1"/>
</dbReference>
<dbReference type="Proteomes" id="UP000317940">
    <property type="component" value="Unassembled WGS sequence"/>
</dbReference>
<dbReference type="EMBL" id="VIWT01000001">
    <property type="protein sequence ID" value="TWF98737.1"/>
    <property type="molecule type" value="Genomic_DNA"/>
</dbReference>
<dbReference type="OrthoDB" id="3872765at2"/>
<comment type="caution">
    <text evidence="1">The sequence shown here is derived from an EMBL/GenBank/DDBJ whole genome shotgun (WGS) entry which is preliminary data.</text>
</comment>
<organism evidence="1 2">
    <name type="scientific">Kitasatospora viridis</name>
    <dbReference type="NCBI Taxonomy" id="281105"/>
    <lineage>
        <taxon>Bacteria</taxon>
        <taxon>Bacillati</taxon>
        <taxon>Actinomycetota</taxon>
        <taxon>Actinomycetes</taxon>
        <taxon>Kitasatosporales</taxon>
        <taxon>Streptomycetaceae</taxon>
        <taxon>Kitasatospora</taxon>
    </lineage>
</organism>
<evidence type="ECO:0000313" key="2">
    <source>
        <dbReference type="Proteomes" id="UP000317940"/>
    </source>
</evidence>
<reference evidence="1 2" key="1">
    <citation type="submission" date="2019-06" db="EMBL/GenBank/DDBJ databases">
        <title>Sequencing the genomes of 1000 actinobacteria strains.</title>
        <authorList>
            <person name="Klenk H.-P."/>
        </authorList>
    </citation>
    <scope>NUCLEOTIDE SEQUENCE [LARGE SCALE GENOMIC DNA]</scope>
    <source>
        <strain evidence="1 2">DSM 44826</strain>
    </source>
</reference>